<dbReference type="OrthoDB" id="1717591at2759"/>
<feature type="region of interest" description="Disordered" evidence="1">
    <location>
        <begin position="1"/>
        <end position="56"/>
    </location>
</feature>
<evidence type="ECO:0000313" key="2">
    <source>
        <dbReference type="Proteomes" id="UP000504603"/>
    </source>
</evidence>
<dbReference type="GO" id="GO:0030276">
    <property type="term" value="F:clathrin binding"/>
    <property type="evidence" value="ECO:0007669"/>
    <property type="project" value="TreeGrafter"/>
</dbReference>
<dbReference type="GO" id="GO:0072583">
    <property type="term" value="P:clathrin-dependent endocytosis"/>
    <property type="evidence" value="ECO:0007669"/>
    <property type="project" value="TreeGrafter"/>
</dbReference>
<feature type="compositionally biased region" description="Basic and acidic residues" evidence="1">
    <location>
        <begin position="446"/>
        <end position="464"/>
    </location>
</feature>
<dbReference type="GO" id="GO:0005737">
    <property type="term" value="C:cytoplasm"/>
    <property type="evidence" value="ECO:0007669"/>
    <property type="project" value="TreeGrafter"/>
</dbReference>
<evidence type="ECO:0000256" key="1">
    <source>
        <dbReference type="SAM" id="MobiDB-lite"/>
    </source>
</evidence>
<dbReference type="Gene3D" id="1.10.287.110">
    <property type="entry name" value="DnaJ domain"/>
    <property type="match status" value="1"/>
</dbReference>
<gene>
    <name evidence="3 4" type="primary">LOC111011584</name>
</gene>
<dbReference type="RefSeq" id="XP_022141115.1">
    <property type="nucleotide sequence ID" value="XM_022285423.1"/>
</dbReference>
<feature type="compositionally biased region" description="Basic and acidic residues" evidence="1">
    <location>
        <begin position="109"/>
        <end position="122"/>
    </location>
</feature>
<dbReference type="FunFam" id="1.10.287.110:FF:000043">
    <property type="entry name" value="J-domain protein required for chloroplast accumulation response 1"/>
    <property type="match status" value="1"/>
</dbReference>
<feature type="compositionally biased region" description="Basic and acidic residues" evidence="1">
    <location>
        <begin position="408"/>
        <end position="430"/>
    </location>
</feature>
<proteinExistence type="predicted"/>
<feature type="compositionally biased region" description="Polar residues" evidence="1">
    <location>
        <begin position="364"/>
        <end position="379"/>
    </location>
</feature>
<organism evidence="2 3">
    <name type="scientific">Momordica charantia</name>
    <name type="common">Bitter gourd</name>
    <name type="synonym">Balsam pear</name>
    <dbReference type="NCBI Taxonomy" id="3673"/>
    <lineage>
        <taxon>Eukaryota</taxon>
        <taxon>Viridiplantae</taxon>
        <taxon>Streptophyta</taxon>
        <taxon>Embryophyta</taxon>
        <taxon>Tracheophyta</taxon>
        <taxon>Spermatophyta</taxon>
        <taxon>Magnoliopsida</taxon>
        <taxon>eudicotyledons</taxon>
        <taxon>Gunneridae</taxon>
        <taxon>Pentapetalae</taxon>
        <taxon>rosids</taxon>
        <taxon>fabids</taxon>
        <taxon>Cucurbitales</taxon>
        <taxon>Cucurbitaceae</taxon>
        <taxon>Momordiceae</taxon>
        <taxon>Momordica</taxon>
    </lineage>
</organism>
<dbReference type="GO" id="GO:0072318">
    <property type="term" value="P:clathrin coat disassembly"/>
    <property type="evidence" value="ECO:0007669"/>
    <property type="project" value="TreeGrafter"/>
</dbReference>
<accession>A0A6J1CH28</accession>
<dbReference type="Proteomes" id="UP000504603">
    <property type="component" value="Unplaced"/>
</dbReference>
<feature type="compositionally biased region" description="Basic and acidic residues" evidence="1">
    <location>
        <begin position="526"/>
        <end position="545"/>
    </location>
</feature>
<feature type="compositionally biased region" description="Basic and acidic residues" evidence="1">
    <location>
        <begin position="475"/>
        <end position="490"/>
    </location>
</feature>
<dbReference type="KEGG" id="mcha:111011584"/>
<feature type="compositionally biased region" description="Polar residues" evidence="1">
    <location>
        <begin position="16"/>
        <end position="27"/>
    </location>
</feature>
<feature type="compositionally biased region" description="Low complexity" evidence="1">
    <location>
        <begin position="147"/>
        <end position="161"/>
    </location>
</feature>
<sequence>MEKLSQRESTLLGYSLQRSFTNPSSSPRAPYRNSDDVDFHDVFGGPPRRRSSVNEARYSFTETVDSFALRGGDGEAPPWSGLNEKPVFGEEGGHARRFPSDDFYDDIFKGDESAASSPRRDVFSSISDSRVLSPARPLPPPAEPFGSSSLPAQLSLPSRSAKGTDLPAFGSTSPNPFRNKDSVSNGSHTNSSRFALSRFSSSTSSHRHEDLKSDYNSSDRTGLLSSEFQHLSSEEASSFRKSDNTLSGNSSTKEVDSLEDSTAGGQFQFHFSIYKWASKGVPLMMPLRGGNASRLREKAMLRRSSSSTDRVAKEKNEMQSPTSTIHNIDFPPIFHETTNLNDEKGTGLLPDIDAEDQRRPGRSFEQTNSAAPSGNLSRQSSRKGVGSDNIMNQTGEKVRPRSLSETIPSEKAEKKTALITNEDQKQERKSLSSFLLYNDDEQGEEGISKEYRKEVTAAKSDKKSSMPSDLSSSPKKQDKKTSPRNPEVKKSSFQSSDTESGHNIGRKKVGGKISEFVKIFNQEPAPKSRDVVDSENDTSTRKQEGISKAQIEATVKKISKDEKEKPKLNINTDASIKVNDVLKQSVDDHSAKKTYSSNSSKEDSSVPVHIPVVSKPKVPDMEEPFQENFMVKELPQEYEREKVNNLEEFRAIDAKIQQWSNGKEGNIRSLLSTLQSVLWPKSGWKPVPLVDIIEGSAVKRSYQKALLYLHPDKLQQKGASSDQKYIAAKVFDILQEAWTHFSTMSGL</sequence>
<protein>
    <submittedName>
        <fullName evidence="3 4">J domain-containing protein required for chloroplast accumulation response 1 isoform X1</fullName>
    </submittedName>
</protein>
<feature type="region of interest" description="Disordered" evidence="1">
    <location>
        <begin position="109"/>
        <end position="219"/>
    </location>
</feature>
<keyword evidence="2" id="KW-1185">Reference proteome</keyword>
<evidence type="ECO:0000313" key="3">
    <source>
        <dbReference type="RefSeq" id="XP_022141115.1"/>
    </source>
</evidence>
<name>A0A6J1CH28_MOMCH</name>
<feature type="compositionally biased region" description="Low complexity" evidence="1">
    <location>
        <begin position="465"/>
        <end position="474"/>
    </location>
</feature>
<dbReference type="AlphaFoldDB" id="A0A6J1CH28"/>
<dbReference type="PANTHER" id="PTHR23172:SF64">
    <property type="entry name" value="J DOMAIN-CONTAINING PROTEIN REQUIRED FOR CHLOROPLAST ACCUMULATION RESPONSE 1"/>
    <property type="match status" value="1"/>
</dbReference>
<reference evidence="3 4" key="1">
    <citation type="submission" date="2025-04" db="UniProtKB">
        <authorList>
            <consortium name="RefSeq"/>
        </authorList>
    </citation>
    <scope>IDENTIFICATION</scope>
    <source>
        <strain evidence="3 4">OHB3-1</strain>
    </source>
</reference>
<feature type="region of interest" description="Disordered" evidence="1">
    <location>
        <begin position="233"/>
        <end position="259"/>
    </location>
</feature>
<dbReference type="SUPFAM" id="SSF46565">
    <property type="entry name" value="Chaperone J-domain"/>
    <property type="match status" value="1"/>
</dbReference>
<dbReference type="InterPro" id="IPR036869">
    <property type="entry name" value="J_dom_sf"/>
</dbReference>
<feature type="compositionally biased region" description="Polar residues" evidence="1">
    <location>
        <begin position="170"/>
        <end position="190"/>
    </location>
</feature>
<feature type="region of interest" description="Disordered" evidence="1">
    <location>
        <begin position="69"/>
        <end position="96"/>
    </location>
</feature>
<dbReference type="GO" id="GO:0031982">
    <property type="term" value="C:vesicle"/>
    <property type="evidence" value="ECO:0007669"/>
    <property type="project" value="TreeGrafter"/>
</dbReference>
<feature type="compositionally biased region" description="Basic and acidic residues" evidence="1">
    <location>
        <begin position="87"/>
        <end position="96"/>
    </location>
</feature>
<feature type="compositionally biased region" description="Low complexity" evidence="1">
    <location>
        <begin position="191"/>
        <end position="204"/>
    </location>
</feature>
<dbReference type="GeneID" id="111011584"/>
<evidence type="ECO:0000313" key="4">
    <source>
        <dbReference type="RefSeq" id="XP_022141122.1"/>
    </source>
</evidence>
<feature type="region of interest" description="Disordered" evidence="1">
    <location>
        <begin position="299"/>
        <end position="549"/>
    </location>
</feature>
<dbReference type="RefSeq" id="XP_022141122.1">
    <property type="nucleotide sequence ID" value="XM_022285430.1"/>
</dbReference>
<dbReference type="PANTHER" id="PTHR23172">
    <property type="entry name" value="AUXILIN/CYCLIN G-ASSOCIATED KINASE-RELATED"/>
    <property type="match status" value="1"/>
</dbReference>